<keyword evidence="2" id="KW-1185">Reference proteome</keyword>
<organism evidence="1 2">
    <name type="scientific">Microthlaspi erraticum</name>
    <dbReference type="NCBI Taxonomy" id="1685480"/>
    <lineage>
        <taxon>Eukaryota</taxon>
        <taxon>Viridiplantae</taxon>
        <taxon>Streptophyta</taxon>
        <taxon>Embryophyta</taxon>
        <taxon>Tracheophyta</taxon>
        <taxon>Spermatophyta</taxon>
        <taxon>Magnoliopsida</taxon>
        <taxon>eudicotyledons</taxon>
        <taxon>Gunneridae</taxon>
        <taxon>Pentapetalae</taxon>
        <taxon>rosids</taxon>
        <taxon>malvids</taxon>
        <taxon>Brassicales</taxon>
        <taxon>Brassicaceae</taxon>
        <taxon>Coluteocarpeae</taxon>
        <taxon>Microthlaspi</taxon>
    </lineage>
</organism>
<evidence type="ECO:0000313" key="1">
    <source>
        <dbReference type="EMBL" id="CAA7027865.1"/>
    </source>
</evidence>
<dbReference type="OrthoDB" id="1102379at2759"/>
<protein>
    <submittedName>
        <fullName evidence="1">Uncharacterized protein</fullName>
    </submittedName>
</protein>
<dbReference type="Proteomes" id="UP000467841">
    <property type="component" value="Unassembled WGS sequence"/>
</dbReference>
<comment type="caution">
    <text evidence="1">The sequence shown here is derived from an EMBL/GenBank/DDBJ whole genome shotgun (WGS) entry which is preliminary data.</text>
</comment>
<reference evidence="1" key="1">
    <citation type="submission" date="2020-01" db="EMBL/GenBank/DDBJ databases">
        <authorList>
            <person name="Mishra B."/>
        </authorList>
    </citation>
    <scope>NUCLEOTIDE SEQUENCE [LARGE SCALE GENOMIC DNA]</scope>
</reference>
<proteinExistence type="predicted"/>
<accession>A0A6D2IHR0</accession>
<gene>
    <name evidence="1" type="ORF">MERR_LOCUS15100</name>
</gene>
<sequence>MHFNNNTTSPRNNNLYCSGRGYGLGQSSLLGNGNVGLRDSVPYMNRRPMYGFLSQNESNLLPRGFSNGILNLTEEERRSVAVTPQESQAPRFGQYGTSGNVLGMNSNLNTDTVGGNYAGITASGNGDLFGPGEVRVNGNDNGSFGGVRVHGTSNIIGNGNASLGGIDIHGTDNENANGCFGGIGVYGNDSLGGVRVHGTSNMNGHGNASLGGIDIHGTDNENGTGFFGGIKVYGIGSLDGIRVHGYGKGNVNGSLGETRLHGIGNGNGYLGETFGAKNWNFNNNMSNHESSSSSFPSAMSSFLNDGDQSHMNFTAQTDNVALVQENPSMLNDHYGTNGIFSDTIDSQFQHQDKVSGENLGLPTYHDLAKMKGKLVVNPLEDIDNWSFKNHQDKVSGENLGLPTYHDLAKIKGKLVVNPLEDTDDWSFKDHQDKVSGENLALLTYHNLAKMKGKQVVNPLEDTDNWSFENEDPCAEYLTDW</sequence>
<evidence type="ECO:0000313" key="2">
    <source>
        <dbReference type="Proteomes" id="UP000467841"/>
    </source>
</evidence>
<name>A0A6D2IHR0_9BRAS</name>
<dbReference type="AlphaFoldDB" id="A0A6D2IHR0"/>
<dbReference type="EMBL" id="CACVBM020001063">
    <property type="protein sequence ID" value="CAA7027865.1"/>
    <property type="molecule type" value="Genomic_DNA"/>
</dbReference>